<keyword evidence="6" id="KW-1185">Reference proteome</keyword>
<protein>
    <submittedName>
        <fullName evidence="5">Peptide/nickel transport system ATP-binding protein</fullName>
    </submittedName>
</protein>
<accession>A0A2Y9BC13</accession>
<gene>
    <name evidence="5" type="ORF">A8806_10525</name>
</gene>
<evidence type="ECO:0000256" key="1">
    <source>
        <dbReference type="ARBA" id="ARBA00022448"/>
    </source>
</evidence>
<evidence type="ECO:0000313" key="6">
    <source>
        <dbReference type="Proteomes" id="UP000245845"/>
    </source>
</evidence>
<dbReference type="SUPFAM" id="SSF52540">
    <property type="entry name" value="P-loop containing nucleoside triphosphate hydrolases"/>
    <property type="match status" value="1"/>
</dbReference>
<keyword evidence="1" id="KW-0813">Transport</keyword>
<dbReference type="InterPro" id="IPR027417">
    <property type="entry name" value="P-loop_NTPase"/>
</dbReference>
<sequence>MPEKVLELKGVNAYYKEGKQKKQVLEDVSFTLYEGEITGLVGASGSGKSTLCKCVLGLLKEYDGEIIHYTKSPQMIFQDPFRSLNPKKSIGWILEEPLKVQGGCTKEQRREKAEEMLKRVHLPVELYGRYPRELSGGQRQRVSIALALITGTKFILADEPLSALDVTVQAQIIALLKELQESEKICYLFVSHDLDVVSMLCSRVLFLKDRKVKEYADL</sequence>
<dbReference type="SMART" id="SM00382">
    <property type="entry name" value="AAA"/>
    <property type="match status" value="1"/>
</dbReference>
<dbReference type="PANTHER" id="PTHR43776:SF8">
    <property type="entry name" value="ABC TRANSPORTER, ATP-BINDING PROTEIN"/>
    <property type="match status" value="1"/>
</dbReference>
<name>A0A2Y9BC13_9FIRM</name>
<reference evidence="5 6" key="1">
    <citation type="submission" date="2018-05" db="EMBL/GenBank/DDBJ databases">
        <title>The Hungate 1000. A catalogue of reference genomes from the rumen microbiome.</title>
        <authorList>
            <person name="Kelly W."/>
        </authorList>
    </citation>
    <scope>NUCLEOTIDE SEQUENCE [LARGE SCALE GENOMIC DNA]</scope>
    <source>
        <strain evidence="5 6">NLAE-zl-C242</strain>
    </source>
</reference>
<dbReference type="PROSITE" id="PS00211">
    <property type="entry name" value="ABC_TRANSPORTER_1"/>
    <property type="match status" value="1"/>
</dbReference>
<dbReference type="Gene3D" id="3.40.50.300">
    <property type="entry name" value="P-loop containing nucleotide triphosphate hydrolases"/>
    <property type="match status" value="1"/>
</dbReference>
<dbReference type="OrthoDB" id="9806285at2"/>
<dbReference type="CDD" id="cd03257">
    <property type="entry name" value="ABC_NikE_OppD_transporters"/>
    <property type="match status" value="1"/>
</dbReference>
<dbReference type="InterPro" id="IPR003439">
    <property type="entry name" value="ABC_transporter-like_ATP-bd"/>
</dbReference>
<dbReference type="AlphaFoldDB" id="A0A2Y9BC13"/>
<keyword evidence="3 5" id="KW-0067">ATP-binding</keyword>
<organism evidence="5 6">
    <name type="scientific">Faecalicatena orotica</name>
    <dbReference type="NCBI Taxonomy" id="1544"/>
    <lineage>
        <taxon>Bacteria</taxon>
        <taxon>Bacillati</taxon>
        <taxon>Bacillota</taxon>
        <taxon>Clostridia</taxon>
        <taxon>Lachnospirales</taxon>
        <taxon>Lachnospiraceae</taxon>
        <taxon>Faecalicatena</taxon>
    </lineage>
</organism>
<evidence type="ECO:0000256" key="2">
    <source>
        <dbReference type="ARBA" id="ARBA00022741"/>
    </source>
</evidence>
<dbReference type="PROSITE" id="PS50893">
    <property type="entry name" value="ABC_TRANSPORTER_2"/>
    <property type="match status" value="1"/>
</dbReference>
<keyword evidence="2" id="KW-0547">Nucleotide-binding</keyword>
<dbReference type="GO" id="GO:0005524">
    <property type="term" value="F:ATP binding"/>
    <property type="evidence" value="ECO:0007669"/>
    <property type="project" value="UniProtKB-KW"/>
</dbReference>
<dbReference type="InterPro" id="IPR017871">
    <property type="entry name" value="ABC_transporter-like_CS"/>
</dbReference>
<comment type="caution">
    <text evidence="5">The sequence shown here is derived from an EMBL/GenBank/DDBJ whole genome shotgun (WGS) entry which is preliminary data.</text>
</comment>
<feature type="domain" description="ABC transporter" evidence="4">
    <location>
        <begin position="8"/>
        <end position="218"/>
    </location>
</feature>
<dbReference type="PANTHER" id="PTHR43776">
    <property type="entry name" value="TRANSPORT ATP-BINDING PROTEIN"/>
    <property type="match status" value="1"/>
</dbReference>
<dbReference type="InterPro" id="IPR050319">
    <property type="entry name" value="ABC_transp_ATP-bind"/>
</dbReference>
<evidence type="ECO:0000256" key="3">
    <source>
        <dbReference type="ARBA" id="ARBA00022840"/>
    </source>
</evidence>
<dbReference type="GO" id="GO:0055085">
    <property type="term" value="P:transmembrane transport"/>
    <property type="evidence" value="ECO:0007669"/>
    <property type="project" value="UniProtKB-ARBA"/>
</dbReference>
<proteinExistence type="predicted"/>
<dbReference type="GO" id="GO:0016887">
    <property type="term" value="F:ATP hydrolysis activity"/>
    <property type="evidence" value="ECO:0007669"/>
    <property type="project" value="InterPro"/>
</dbReference>
<dbReference type="InterPro" id="IPR003593">
    <property type="entry name" value="AAA+_ATPase"/>
</dbReference>
<evidence type="ECO:0000313" key="5">
    <source>
        <dbReference type="EMBL" id="PWJ29725.1"/>
    </source>
</evidence>
<dbReference type="EMBL" id="QGDL01000005">
    <property type="protein sequence ID" value="PWJ29725.1"/>
    <property type="molecule type" value="Genomic_DNA"/>
</dbReference>
<dbReference type="Pfam" id="PF00005">
    <property type="entry name" value="ABC_tran"/>
    <property type="match status" value="1"/>
</dbReference>
<evidence type="ECO:0000259" key="4">
    <source>
        <dbReference type="PROSITE" id="PS50893"/>
    </source>
</evidence>
<dbReference type="Proteomes" id="UP000245845">
    <property type="component" value="Unassembled WGS sequence"/>
</dbReference>
<dbReference type="RefSeq" id="WP_109730875.1">
    <property type="nucleotide sequence ID" value="NZ_BAAACK010000018.1"/>
</dbReference>